<accession>A0ABM1A9U7</accession>
<name>A0ABM1A9U7_APLCA</name>
<dbReference type="EC" id="3.4.16.-" evidence="7"/>
<dbReference type="GO" id="GO:0004180">
    <property type="term" value="F:carboxypeptidase activity"/>
    <property type="evidence" value="ECO:0007669"/>
    <property type="project" value="UniProtKB-KW"/>
</dbReference>
<dbReference type="Gene3D" id="3.40.50.1820">
    <property type="entry name" value="alpha/beta hydrolase"/>
    <property type="match status" value="1"/>
</dbReference>
<keyword evidence="2 7" id="KW-0121">Carboxypeptidase</keyword>
<sequence length="452" mass="49967">MEPPLRMALFTLSIALAVIGNAGWTEGSSLKWQSFNQKAQSTSGKESWGYVTVRPKAHMFYWLYETTHPAGYEKRPLILWLQGGPGGSGTGFGNFAELGPLDTNLKPRNTTWLQTASLLFVDNPVGTGFSYVTAENAYTTNLQEICDDLLVVMTEFTKSFPAFQKTPFYIFSESYGGKMTAGFSAVLYSAIKKGTITMNFQGLAMGDSWISPVDSTNSWGPYLYATSIISWSGLERIGKVAKKVEDLVNKGEFTEATKAWNELEDVVEVEGSGVNFYNILQWQGSETKVAKDFSKSHIELLFDRHVGSIISDDLDALMNGPIRKKLKIIPDDVEWGGQSGDVFKYQSGDFMRNVTSTVNDLINNTPLKVVVYSGQLDLICDVLGTESWFFSLDVGKKFKSGKKKAYPCDGSSICYFGQELGNVQFYWILNAGHMVPQDNGPGALAMVNKVIE</sequence>
<evidence type="ECO:0000313" key="9">
    <source>
        <dbReference type="RefSeq" id="XP_012943591.1"/>
    </source>
</evidence>
<evidence type="ECO:0000256" key="3">
    <source>
        <dbReference type="ARBA" id="ARBA00022670"/>
    </source>
</evidence>
<dbReference type="PRINTS" id="PR00724">
    <property type="entry name" value="CRBOXYPTASEC"/>
</dbReference>
<dbReference type="InterPro" id="IPR018202">
    <property type="entry name" value="Ser_caboxypep_ser_AS"/>
</dbReference>
<dbReference type="Proteomes" id="UP000694888">
    <property type="component" value="Unplaced"/>
</dbReference>
<evidence type="ECO:0000313" key="8">
    <source>
        <dbReference type="Proteomes" id="UP000694888"/>
    </source>
</evidence>
<keyword evidence="5 7" id="KW-0378">Hydrolase</keyword>
<dbReference type="PROSITE" id="PS00131">
    <property type="entry name" value="CARBOXYPEPT_SER_SER"/>
    <property type="match status" value="1"/>
</dbReference>
<comment type="similarity">
    <text evidence="1 7">Belongs to the peptidase S10 family.</text>
</comment>
<evidence type="ECO:0000256" key="5">
    <source>
        <dbReference type="ARBA" id="ARBA00022801"/>
    </source>
</evidence>
<evidence type="ECO:0000256" key="6">
    <source>
        <dbReference type="ARBA" id="ARBA00023180"/>
    </source>
</evidence>
<dbReference type="InterPro" id="IPR029058">
    <property type="entry name" value="AB_hydrolase_fold"/>
</dbReference>
<feature type="signal peptide" evidence="7">
    <location>
        <begin position="1"/>
        <end position="27"/>
    </location>
</feature>
<evidence type="ECO:0000256" key="7">
    <source>
        <dbReference type="RuleBase" id="RU361156"/>
    </source>
</evidence>
<protein>
    <recommendedName>
        <fullName evidence="7">Carboxypeptidase</fullName>
        <ecNumber evidence="7">3.4.16.-</ecNumber>
    </recommendedName>
</protein>
<evidence type="ECO:0000256" key="1">
    <source>
        <dbReference type="ARBA" id="ARBA00009431"/>
    </source>
</evidence>
<keyword evidence="6" id="KW-0325">Glycoprotein</keyword>
<evidence type="ECO:0000256" key="2">
    <source>
        <dbReference type="ARBA" id="ARBA00022645"/>
    </source>
</evidence>
<feature type="chain" id="PRO_5045011117" description="Carboxypeptidase" evidence="7">
    <location>
        <begin position="28"/>
        <end position="452"/>
    </location>
</feature>
<dbReference type="PANTHER" id="PTHR11802">
    <property type="entry name" value="SERINE PROTEASE FAMILY S10 SERINE CARBOXYPEPTIDASE"/>
    <property type="match status" value="1"/>
</dbReference>
<dbReference type="Pfam" id="PF00450">
    <property type="entry name" value="Peptidase_S10"/>
    <property type="match status" value="1"/>
</dbReference>
<dbReference type="GeneID" id="101846032"/>
<organism evidence="8 9">
    <name type="scientific">Aplysia californica</name>
    <name type="common">California sea hare</name>
    <dbReference type="NCBI Taxonomy" id="6500"/>
    <lineage>
        <taxon>Eukaryota</taxon>
        <taxon>Metazoa</taxon>
        <taxon>Spiralia</taxon>
        <taxon>Lophotrochozoa</taxon>
        <taxon>Mollusca</taxon>
        <taxon>Gastropoda</taxon>
        <taxon>Heterobranchia</taxon>
        <taxon>Euthyneura</taxon>
        <taxon>Tectipleura</taxon>
        <taxon>Aplysiida</taxon>
        <taxon>Aplysioidea</taxon>
        <taxon>Aplysiidae</taxon>
        <taxon>Aplysia</taxon>
    </lineage>
</organism>
<keyword evidence="3 7" id="KW-0645">Protease</keyword>
<dbReference type="RefSeq" id="XP_012943591.1">
    <property type="nucleotide sequence ID" value="XM_013088137.2"/>
</dbReference>
<keyword evidence="4 7" id="KW-0732">Signal</keyword>
<dbReference type="InterPro" id="IPR001563">
    <property type="entry name" value="Peptidase_S10"/>
</dbReference>
<proteinExistence type="inferred from homology"/>
<reference evidence="9" key="1">
    <citation type="submission" date="2025-08" db="UniProtKB">
        <authorList>
            <consortium name="RefSeq"/>
        </authorList>
    </citation>
    <scope>IDENTIFICATION</scope>
</reference>
<keyword evidence="8" id="KW-1185">Reference proteome</keyword>
<gene>
    <name evidence="9" type="primary">LOC101846032</name>
</gene>
<dbReference type="SUPFAM" id="SSF53474">
    <property type="entry name" value="alpha/beta-Hydrolases"/>
    <property type="match status" value="1"/>
</dbReference>
<dbReference type="PANTHER" id="PTHR11802:SF3">
    <property type="entry name" value="RETINOID-INDUCIBLE SERINE CARBOXYPEPTIDASE"/>
    <property type="match status" value="1"/>
</dbReference>
<evidence type="ECO:0000256" key="4">
    <source>
        <dbReference type="ARBA" id="ARBA00022729"/>
    </source>
</evidence>